<dbReference type="PANTHER" id="PTHR33608:SF12">
    <property type="entry name" value="DUF58 DOMAIN-CONTAINING PROTEIN"/>
    <property type="match status" value="1"/>
</dbReference>
<dbReference type="AlphaFoldDB" id="A0A0B8P4U6"/>
<feature type="domain" description="DUF58" evidence="1">
    <location>
        <begin position="51"/>
        <end position="233"/>
    </location>
</feature>
<dbReference type="Gene3D" id="3.40.50.410">
    <property type="entry name" value="von Willebrand factor, type A domain"/>
    <property type="match status" value="1"/>
</dbReference>
<organism evidence="2 3">
    <name type="scientific">Vibrio ishigakensis</name>
    <dbReference type="NCBI Taxonomy" id="1481914"/>
    <lineage>
        <taxon>Bacteria</taxon>
        <taxon>Pseudomonadati</taxon>
        <taxon>Pseudomonadota</taxon>
        <taxon>Gammaproteobacteria</taxon>
        <taxon>Vibrionales</taxon>
        <taxon>Vibrionaceae</taxon>
        <taxon>Vibrio</taxon>
    </lineage>
</organism>
<gene>
    <name evidence="2" type="ORF">JCM19231_2107</name>
</gene>
<dbReference type="Pfam" id="PF01882">
    <property type="entry name" value="DUF58"/>
    <property type="match status" value="1"/>
</dbReference>
<reference evidence="2 3" key="1">
    <citation type="submission" date="2015-01" db="EMBL/GenBank/DDBJ databases">
        <title>Vibrio sp. C1 JCM 19231 whole genome shotgun sequence.</title>
        <authorList>
            <person name="Sawabe T."/>
            <person name="Meirelles P."/>
            <person name="Feng G."/>
            <person name="Sayaka M."/>
            <person name="Hattori M."/>
            <person name="Ohkuma M."/>
        </authorList>
    </citation>
    <scope>NUCLEOTIDE SEQUENCE [LARGE SCALE GENOMIC DNA]</scope>
    <source>
        <strain evidence="3">JCM 19231</strain>
    </source>
</reference>
<protein>
    <recommendedName>
        <fullName evidence="1">DUF58 domain-containing protein</fullName>
    </recommendedName>
</protein>
<dbReference type="Proteomes" id="UP000031671">
    <property type="component" value="Unassembled WGS sequence"/>
</dbReference>
<evidence type="ECO:0000313" key="2">
    <source>
        <dbReference type="EMBL" id="GAM57984.1"/>
    </source>
</evidence>
<name>A0A0B8P4U6_9VIBR</name>
<proteinExistence type="predicted"/>
<evidence type="ECO:0000313" key="3">
    <source>
        <dbReference type="Proteomes" id="UP000031671"/>
    </source>
</evidence>
<evidence type="ECO:0000259" key="1">
    <source>
        <dbReference type="Pfam" id="PF01882"/>
    </source>
</evidence>
<keyword evidence="3" id="KW-1185">Reference proteome</keyword>
<dbReference type="EMBL" id="BBRZ01000070">
    <property type="protein sequence ID" value="GAM57984.1"/>
    <property type="molecule type" value="Genomic_DNA"/>
</dbReference>
<accession>A0A0B8P4U6</accession>
<dbReference type="SUPFAM" id="SSF53300">
    <property type="entry name" value="vWA-like"/>
    <property type="match status" value="1"/>
</dbReference>
<reference evidence="2 3" key="2">
    <citation type="submission" date="2015-01" db="EMBL/GenBank/DDBJ databases">
        <authorList>
            <consortium name="NBRP consortium"/>
            <person name="Sawabe T."/>
            <person name="Meirelles P."/>
            <person name="Feng G."/>
            <person name="Sayaka M."/>
            <person name="Hattori M."/>
            <person name="Ohkuma M."/>
        </authorList>
    </citation>
    <scope>NUCLEOTIDE SEQUENCE [LARGE SCALE GENOMIC DNA]</scope>
    <source>
        <strain evidence="3">JCM 19231</strain>
    </source>
</reference>
<dbReference type="PANTHER" id="PTHR33608">
    <property type="entry name" value="BLL2464 PROTEIN"/>
    <property type="match status" value="1"/>
</dbReference>
<comment type="caution">
    <text evidence="2">The sequence shown here is derived from an EMBL/GenBank/DDBJ whole genome shotgun (WGS) entry which is preliminary data.</text>
</comment>
<dbReference type="InterPro" id="IPR036465">
    <property type="entry name" value="vWFA_dom_sf"/>
</dbReference>
<sequence>MDSRIYCDFKALIALQSQAVGLSFLPQLKSDTVLSGRHQSLFRGRGLNFEELRHYQKGDDIRNLDWKVTLRTGKPHVRSYTEEKDRNVLLCIDQSASMFFASNQVMKSVVAAEVAALSGWSILSDNDRVGVSLRSSKSIQAFKSQRSRGHLLHALKSVQQANHSLSVGSMDSEEVSMSHWLASIERMASKNTTIVIISDWLDIKEADLDKVKQLQIHNDLLAVRVSDPMEKTIQVVTG</sequence>
<dbReference type="InterPro" id="IPR002881">
    <property type="entry name" value="DUF58"/>
</dbReference>